<evidence type="ECO:0000256" key="2">
    <source>
        <dbReference type="ARBA" id="ARBA00023295"/>
    </source>
</evidence>
<dbReference type="OrthoDB" id="9797882at2"/>
<feature type="domain" description="Inosine/uridine-preferring nucleoside hydrolase" evidence="4">
    <location>
        <begin position="26"/>
        <end position="347"/>
    </location>
</feature>
<keyword evidence="3" id="KW-0732">Signal</keyword>
<keyword evidence="2" id="KW-0326">Glycosidase</keyword>
<dbReference type="RefSeq" id="WP_053053896.1">
    <property type="nucleotide sequence ID" value="NZ_BALE01000048.1"/>
</dbReference>
<evidence type="ECO:0000256" key="1">
    <source>
        <dbReference type="ARBA" id="ARBA00022801"/>
    </source>
</evidence>
<dbReference type="STRING" id="1231623.Tasa_048_124"/>
<evidence type="ECO:0000256" key="3">
    <source>
        <dbReference type="SAM" id="SignalP"/>
    </source>
</evidence>
<dbReference type="InterPro" id="IPR023186">
    <property type="entry name" value="IUNH"/>
</dbReference>
<reference evidence="5 6" key="1">
    <citation type="submission" date="2012-10" db="EMBL/GenBank/DDBJ databases">
        <title>Genome sequencing of Tanticharoenia sakaeratensis NBRC 103193.</title>
        <authorList>
            <person name="Azuma Y."/>
            <person name="Hadano H."/>
            <person name="Hirakawa H."/>
            <person name="Matsushita K."/>
        </authorList>
    </citation>
    <scope>NUCLEOTIDE SEQUENCE [LARGE SCALE GENOMIC DNA]</scope>
    <source>
        <strain evidence="5 6">NBRC 103193</strain>
    </source>
</reference>
<proteinExistence type="predicted"/>
<dbReference type="PANTHER" id="PTHR12304">
    <property type="entry name" value="INOSINE-URIDINE PREFERRING NUCLEOSIDE HYDROLASE"/>
    <property type="match status" value="1"/>
</dbReference>
<evidence type="ECO:0000313" key="5">
    <source>
        <dbReference type="EMBL" id="GAN55499.1"/>
    </source>
</evidence>
<dbReference type="SUPFAM" id="SSF53590">
    <property type="entry name" value="Nucleoside hydrolase"/>
    <property type="match status" value="1"/>
</dbReference>
<keyword evidence="1 5" id="KW-0378">Hydrolase</keyword>
<name>A0A0D6MP93_9PROT</name>
<dbReference type="PANTHER" id="PTHR12304:SF25">
    <property type="entry name" value="INOSINE_URIDINE-PREFERRING NUCLEOSIDE HYDROLASE DOMAIN-CONTAINING PROTEIN"/>
    <property type="match status" value="1"/>
</dbReference>
<dbReference type="Proteomes" id="UP000032679">
    <property type="component" value="Unassembled WGS sequence"/>
</dbReference>
<accession>A0A0D6MP93</accession>
<dbReference type="InterPro" id="IPR036452">
    <property type="entry name" value="Ribo_hydro-like"/>
</dbReference>
<gene>
    <name evidence="5" type="ORF">Tasa_048_124</name>
</gene>
<dbReference type="GO" id="GO:0006152">
    <property type="term" value="P:purine nucleoside catabolic process"/>
    <property type="evidence" value="ECO:0007669"/>
    <property type="project" value="TreeGrafter"/>
</dbReference>
<dbReference type="AlphaFoldDB" id="A0A0D6MP93"/>
<feature type="signal peptide" evidence="3">
    <location>
        <begin position="1"/>
        <end position="21"/>
    </location>
</feature>
<comment type="caution">
    <text evidence="5">The sequence shown here is derived from an EMBL/GenBank/DDBJ whole genome shotgun (WGS) entry which is preliminary data.</text>
</comment>
<organism evidence="5 6">
    <name type="scientific">Tanticharoenia sakaeratensis NBRC 103193</name>
    <dbReference type="NCBI Taxonomy" id="1231623"/>
    <lineage>
        <taxon>Bacteria</taxon>
        <taxon>Pseudomonadati</taxon>
        <taxon>Pseudomonadota</taxon>
        <taxon>Alphaproteobacteria</taxon>
        <taxon>Acetobacterales</taxon>
        <taxon>Acetobacteraceae</taxon>
        <taxon>Tanticharoenia</taxon>
    </lineage>
</organism>
<protein>
    <submittedName>
        <fullName evidence="5">Nucleoside hydrolase</fullName>
    </submittedName>
</protein>
<evidence type="ECO:0000259" key="4">
    <source>
        <dbReference type="Pfam" id="PF01156"/>
    </source>
</evidence>
<dbReference type="GO" id="GO:0008477">
    <property type="term" value="F:purine nucleosidase activity"/>
    <property type="evidence" value="ECO:0007669"/>
    <property type="project" value="TreeGrafter"/>
</dbReference>
<sequence length="357" mass="38797">MRKFLVCVALFGMAWAMPAHARELVFLDNDFSGPGETNIQSLYPAFGDPDVTIVGIGAVTGDAWRDEGAAHLLRFLELSGHGAVAVYPGADHPLLRTRSEMTAWEAQYGTLLWKGAWQPSSPKRFAHPDDPRLVPTLVEGAPSIRMRPESAARAMIEAVHRYPHQVTIVAGGPLTDLALATTLDPSFPGLAKQLVFMGGLIDIDQAQIAVELRHAIDFYTDFNMIFDPEAAHIVLSAPWSRITNVGDITLSVLLTPELVSRAAQGRSGQSAYFHRYAVTGGPMWDELTMAIAIHPEIVTSSVQATMDVETARGMFYGRAHARAPSLTPGTRPPVRIVTGVDVARFYDVFGAALNEAR</sequence>
<dbReference type="Gene3D" id="3.90.245.10">
    <property type="entry name" value="Ribonucleoside hydrolase-like"/>
    <property type="match status" value="1"/>
</dbReference>
<dbReference type="InterPro" id="IPR001910">
    <property type="entry name" value="Inosine/uridine_hydrolase_dom"/>
</dbReference>
<feature type="chain" id="PRO_5002308079" evidence="3">
    <location>
        <begin position="22"/>
        <end position="357"/>
    </location>
</feature>
<evidence type="ECO:0000313" key="6">
    <source>
        <dbReference type="Proteomes" id="UP000032679"/>
    </source>
</evidence>
<dbReference type="GO" id="GO:0005829">
    <property type="term" value="C:cytosol"/>
    <property type="evidence" value="ECO:0007669"/>
    <property type="project" value="TreeGrafter"/>
</dbReference>
<dbReference type="Pfam" id="PF01156">
    <property type="entry name" value="IU_nuc_hydro"/>
    <property type="match status" value="1"/>
</dbReference>
<dbReference type="EMBL" id="BALE01000048">
    <property type="protein sequence ID" value="GAN55499.1"/>
    <property type="molecule type" value="Genomic_DNA"/>
</dbReference>
<keyword evidence="6" id="KW-1185">Reference proteome</keyword>